<keyword evidence="5" id="KW-0521">NADP</keyword>
<evidence type="ECO:0000256" key="4">
    <source>
        <dbReference type="ARBA" id="ARBA00022824"/>
    </source>
</evidence>
<evidence type="ECO:0000313" key="10">
    <source>
        <dbReference type="EMBL" id="UQA90602.1"/>
    </source>
</evidence>
<evidence type="ECO:0000256" key="6">
    <source>
        <dbReference type="ARBA" id="ARBA00022919"/>
    </source>
</evidence>
<dbReference type="RefSeq" id="WP_248861343.1">
    <property type="nucleotide sequence ID" value="NZ_CP086322.1"/>
</dbReference>
<proteinExistence type="predicted"/>
<evidence type="ECO:0000256" key="7">
    <source>
        <dbReference type="ARBA" id="ARBA00023002"/>
    </source>
</evidence>
<evidence type="ECO:0000313" key="11">
    <source>
        <dbReference type="Proteomes" id="UP000830115"/>
    </source>
</evidence>
<dbReference type="InterPro" id="IPR002347">
    <property type="entry name" value="SDR_fam"/>
</dbReference>
<dbReference type="InterPro" id="IPR036291">
    <property type="entry name" value="NAD(P)-bd_dom_sf"/>
</dbReference>
<evidence type="ECO:0000256" key="9">
    <source>
        <dbReference type="ARBA" id="ARBA00026112"/>
    </source>
</evidence>
<dbReference type="PRINTS" id="PR00081">
    <property type="entry name" value="GDHRDH"/>
</dbReference>
<evidence type="ECO:0000256" key="3">
    <source>
        <dbReference type="ARBA" id="ARBA00004991"/>
    </source>
</evidence>
<accession>A0ABY4LZI6</accession>
<dbReference type="EMBL" id="CP086322">
    <property type="protein sequence ID" value="UQA90602.1"/>
    <property type="molecule type" value="Genomic_DNA"/>
</dbReference>
<evidence type="ECO:0000256" key="8">
    <source>
        <dbReference type="ARBA" id="ARBA00023098"/>
    </source>
</evidence>
<organism evidence="10 11">
    <name type="scientific">Streptomyces halobius</name>
    <dbReference type="NCBI Taxonomy" id="2879846"/>
    <lineage>
        <taxon>Bacteria</taxon>
        <taxon>Bacillati</taxon>
        <taxon>Actinomycetota</taxon>
        <taxon>Actinomycetes</taxon>
        <taxon>Kitasatosporales</taxon>
        <taxon>Streptomycetaceae</taxon>
        <taxon>Streptomyces</taxon>
    </lineage>
</organism>
<keyword evidence="4" id="KW-0256">Endoplasmic reticulum</keyword>
<dbReference type="PANTHER" id="PTHR43550">
    <property type="entry name" value="3-KETODIHYDROSPHINGOSINE REDUCTASE"/>
    <property type="match status" value="1"/>
</dbReference>
<comment type="pathway">
    <text evidence="2">Lipid metabolism; sphingolipid metabolism.</text>
</comment>
<dbReference type="EC" id="1.1.1.102" evidence="9"/>
<sequence length="292" mass="31225">MKGNKAEATAGPIGPGTHAVVTGGSSGIGLATAKMLAARGARVSLMARTASRLDEAAAQLTRSGAQVATAAADVTDQGAVDEAVAQLTARQGPCDILVTSAGITEAGYFQELEDGAFRDVMETDYFGTLWPIRAIAPSMIERRRGTIIGVSAVVGMAGTFGYTAVSPAKFAVRGLLEAMRGELKPYGLHIGYMCPPDVDTPHYAYERPRLPIETKEFSKAMKLMPAEQVAAGILRLIERRKTRMVPGTVNRMGAAFSVIFPSALDWFVDRTVRKVHRDRPVGYVSAREVREP</sequence>
<reference evidence="10" key="1">
    <citation type="submission" date="2021-10" db="EMBL/GenBank/DDBJ databases">
        <title>Streptomyces nigrumlapis sp.nov.,an antimicrobial producing actinobacterium isolated from Black Gobi rocks.</title>
        <authorList>
            <person name="Wen Y."/>
            <person name="Zhang W."/>
            <person name="Liu X.G."/>
        </authorList>
    </citation>
    <scope>NUCLEOTIDE SEQUENCE</scope>
    <source>
        <strain evidence="10">ST13-2-2</strain>
    </source>
</reference>
<keyword evidence="8" id="KW-0443">Lipid metabolism</keyword>
<comment type="pathway">
    <text evidence="3">Sphingolipid metabolism.</text>
</comment>
<evidence type="ECO:0000256" key="1">
    <source>
        <dbReference type="ARBA" id="ARBA00004240"/>
    </source>
</evidence>
<keyword evidence="11" id="KW-1185">Reference proteome</keyword>
<comment type="subcellular location">
    <subcellularLocation>
        <location evidence="1">Endoplasmic reticulum</location>
    </subcellularLocation>
</comment>
<dbReference type="SUPFAM" id="SSF51735">
    <property type="entry name" value="NAD(P)-binding Rossmann-fold domains"/>
    <property type="match status" value="1"/>
</dbReference>
<dbReference type="InterPro" id="IPR045022">
    <property type="entry name" value="KDSR-like"/>
</dbReference>
<protein>
    <recommendedName>
        <fullName evidence="9">3-dehydrosphinganine reductase</fullName>
        <ecNumber evidence="9">1.1.1.102</ecNumber>
    </recommendedName>
</protein>
<dbReference type="Proteomes" id="UP000830115">
    <property type="component" value="Chromosome"/>
</dbReference>
<name>A0ABY4LZI6_9ACTN</name>
<dbReference type="CDD" id="cd08939">
    <property type="entry name" value="KDSR-like_SDR_c"/>
    <property type="match status" value="1"/>
</dbReference>
<evidence type="ECO:0000256" key="2">
    <source>
        <dbReference type="ARBA" id="ARBA00004760"/>
    </source>
</evidence>
<dbReference type="PANTHER" id="PTHR43550:SF3">
    <property type="entry name" value="3-KETODIHYDROSPHINGOSINE REDUCTASE"/>
    <property type="match status" value="1"/>
</dbReference>
<evidence type="ECO:0000256" key="5">
    <source>
        <dbReference type="ARBA" id="ARBA00022857"/>
    </source>
</evidence>
<gene>
    <name evidence="10" type="ORF">K9S39_00635</name>
</gene>
<dbReference type="Pfam" id="PF00106">
    <property type="entry name" value="adh_short"/>
    <property type="match status" value="1"/>
</dbReference>
<keyword evidence="6" id="KW-0746">Sphingolipid metabolism</keyword>
<keyword evidence="7" id="KW-0560">Oxidoreductase</keyword>
<dbReference type="Gene3D" id="3.40.50.720">
    <property type="entry name" value="NAD(P)-binding Rossmann-like Domain"/>
    <property type="match status" value="1"/>
</dbReference>